<reference evidence="1" key="1">
    <citation type="journal article" date="2020" name="Stud. Mycol.">
        <title>101 Dothideomycetes genomes: a test case for predicting lifestyles and emergence of pathogens.</title>
        <authorList>
            <person name="Haridas S."/>
            <person name="Albert R."/>
            <person name="Binder M."/>
            <person name="Bloem J."/>
            <person name="Labutti K."/>
            <person name="Salamov A."/>
            <person name="Andreopoulos B."/>
            <person name="Baker S."/>
            <person name="Barry K."/>
            <person name="Bills G."/>
            <person name="Bluhm B."/>
            <person name="Cannon C."/>
            <person name="Castanera R."/>
            <person name="Culley D."/>
            <person name="Daum C."/>
            <person name="Ezra D."/>
            <person name="Gonzalez J."/>
            <person name="Henrissat B."/>
            <person name="Kuo A."/>
            <person name="Liang C."/>
            <person name="Lipzen A."/>
            <person name="Lutzoni F."/>
            <person name="Magnuson J."/>
            <person name="Mondo S."/>
            <person name="Nolan M."/>
            <person name="Ohm R."/>
            <person name="Pangilinan J."/>
            <person name="Park H.-J."/>
            <person name="Ramirez L."/>
            <person name="Alfaro M."/>
            <person name="Sun H."/>
            <person name="Tritt A."/>
            <person name="Yoshinaga Y."/>
            <person name="Zwiers L.-H."/>
            <person name="Turgeon B."/>
            <person name="Goodwin S."/>
            <person name="Spatafora J."/>
            <person name="Crous P."/>
            <person name="Grigoriev I."/>
        </authorList>
    </citation>
    <scope>NUCLEOTIDE SEQUENCE</scope>
    <source>
        <strain evidence="1">CBS 525.71</strain>
    </source>
</reference>
<sequence length="344" mass="37085">MQTRARAGKLQKPSQLLQSSETLARDPLAKNIVISDNSAQRRPGIYDLGPNSTDGIPPPPLPSRRTRKATSNVESTEPVEPARQRKGKSAAPRRQLKASAPQLPPTDLLSRQNLKTVEHQASPDPGQAMQAPSNLDTIEVASSPSPLQASTDLQGPTRQSGSPKPSNVEPAEIPRGSTNQRVNVANSEQIGLIRGLVREVATLDAPILERIEVCSSTSPSALSVDHEPSGPGSPLAAGAAPLDRENLDNIENLRQSASFTAAAAAEENEICAAPESLSAGDFSKDVENDEVQKPPPRKRRTKQRTTVTYPRRPLPEPAASQLRAIWQQRWGEKPNIVTSEDKLR</sequence>
<organism evidence="1 2">
    <name type="scientific">Macroventuria anomochaeta</name>
    <dbReference type="NCBI Taxonomy" id="301207"/>
    <lineage>
        <taxon>Eukaryota</taxon>
        <taxon>Fungi</taxon>
        <taxon>Dikarya</taxon>
        <taxon>Ascomycota</taxon>
        <taxon>Pezizomycotina</taxon>
        <taxon>Dothideomycetes</taxon>
        <taxon>Pleosporomycetidae</taxon>
        <taxon>Pleosporales</taxon>
        <taxon>Pleosporineae</taxon>
        <taxon>Didymellaceae</taxon>
        <taxon>Macroventuria</taxon>
    </lineage>
</organism>
<dbReference type="EMBL" id="MU006706">
    <property type="protein sequence ID" value="KAF2630909.1"/>
    <property type="molecule type" value="Genomic_DNA"/>
</dbReference>
<proteinExistence type="predicted"/>
<protein>
    <submittedName>
        <fullName evidence="1">Uncharacterized protein</fullName>
    </submittedName>
</protein>
<comment type="caution">
    <text evidence="1">The sequence shown here is derived from an EMBL/GenBank/DDBJ whole genome shotgun (WGS) entry which is preliminary data.</text>
</comment>
<gene>
    <name evidence="1" type="ORF">BU25DRAFT_252078</name>
</gene>
<name>A0ACB6SCD5_9PLEO</name>
<evidence type="ECO:0000313" key="1">
    <source>
        <dbReference type="EMBL" id="KAF2630909.1"/>
    </source>
</evidence>
<dbReference type="Proteomes" id="UP000799754">
    <property type="component" value="Unassembled WGS sequence"/>
</dbReference>
<evidence type="ECO:0000313" key="2">
    <source>
        <dbReference type="Proteomes" id="UP000799754"/>
    </source>
</evidence>
<accession>A0ACB6SCD5</accession>
<keyword evidence="2" id="KW-1185">Reference proteome</keyword>